<gene>
    <name evidence="1" type="ORF">SAMN04488099_104134</name>
</gene>
<proteinExistence type="predicted"/>
<keyword evidence="2" id="KW-1185">Reference proteome</keyword>
<sequence length="205" mass="23853">MSKYLKQLRKIVVTYQEGLNNYNKKKAEINNLYKSGEISKNSYELKLDKLKDEKPASTIRHDISNLINEYENELNNWAVMNGADLDQDLALFNSPIRLQAKDYQLLEAKHKDNYTMLKAIKDHAASNSVHYAQTYSVDTKEKVNVLKELQNVAHNIVRTLDQNNKSSWGDEDKANKTSYLGILWSDEEKFNNLYEDHSNKLHIKE</sequence>
<evidence type="ECO:0000313" key="1">
    <source>
        <dbReference type="EMBL" id="SEK61839.1"/>
    </source>
</evidence>
<protein>
    <submittedName>
        <fullName evidence="1">Uncharacterized protein</fullName>
    </submittedName>
</protein>
<accession>A0A1H7IH91</accession>
<name>A0A1H7IH91_9LACT</name>
<dbReference type="Proteomes" id="UP000199081">
    <property type="component" value="Unassembled WGS sequence"/>
</dbReference>
<dbReference type="AlphaFoldDB" id="A0A1H7IH91"/>
<evidence type="ECO:0000313" key="2">
    <source>
        <dbReference type="Proteomes" id="UP000199081"/>
    </source>
</evidence>
<dbReference type="STRING" id="426702.SAMN04488099_104134"/>
<dbReference type="EMBL" id="FNZU01000004">
    <property type="protein sequence ID" value="SEK61839.1"/>
    <property type="molecule type" value="Genomic_DNA"/>
</dbReference>
<dbReference type="RefSeq" id="WP_091479754.1">
    <property type="nucleotide sequence ID" value="NZ_BJYC01000004.1"/>
</dbReference>
<reference evidence="2" key="1">
    <citation type="submission" date="2016-10" db="EMBL/GenBank/DDBJ databases">
        <authorList>
            <person name="Varghese N."/>
            <person name="Submissions S."/>
        </authorList>
    </citation>
    <scope>NUCLEOTIDE SEQUENCE [LARGE SCALE GENOMIC DNA]</scope>
    <source>
        <strain evidence="2">DSM 19183</strain>
    </source>
</reference>
<dbReference type="OrthoDB" id="10012234at2"/>
<organism evidence="1 2">
    <name type="scientific">Alkalibacterium pelagium</name>
    <dbReference type="NCBI Taxonomy" id="426702"/>
    <lineage>
        <taxon>Bacteria</taxon>
        <taxon>Bacillati</taxon>
        <taxon>Bacillota</taxon>
        <taxon>Bacilli</taxon>
        <taxon>Lactobacillales</taxon>
        <taxon>Carnobacteriaceae</taxon>
        <taxon>Alkalibacterium</taxon>
    </lineage>
</organism>